<comment type="caution">
    <text evidence="2">The sequence shown here is derived from an EMBL/GenBank/DDBJ whole genome shotgun (WGS) entry which is preliminary data.</text>
</comment>
<evidence type="ECO:0000313" key="3">
    <source>
        <dbReference type="Proteomes" id="UP000215914"/>
    </source>
</evidence>
<evidence type="ECO:0000256" key="1">
    <source>
        <dbReference type="SAM" id="MobiDB-lite"/>
    </source>
</evidence>
<dbReference type="AlphaFoldDB" id="A0A9K3E372"/>
<dbReference type="Gramene" id="mRNA:HanXRQr2_Chr15g0710831">
    <property type="protein sequence ID" value="CDS:HanXRQr2_Chr15g0710831.1"/>
    <property type="gene ID" value="HanXRQr2_Chr15g0710831"/>
</dbReference>
<feature type="compositionally biased region" description="Pro residues" evidence="1">
    <location>
        <begin position="115"/>
        <end position="137"/>
    </location>
</feature>
<evidence type="ECO:0000313" key="2">
    <source>
        <dbReference type="EMBL" id="KAF5766049.1"/>
    </source>
</evidence>
<name>A0A9K3E372_HELAN</name>
<gene>
    <name evidence="2" type="ORF">HanXRQr2_Chr15g0710831</name>
</gene>
<feature type="region of interest" description="Disordered" evidence="1">
    <location>
        <begin position="48"/>
        <end position="143"/>
    </location>
</feature>
<reference evidence="2" key="2">
    <citation type="submission" date="2020-06" db="EMBL/GenBank/DDBJ databases">
        <title>Helianthus annuus Genome sequencing and assembly Release 2.</title>
        <authorList>
            <person name="Gouzy J."/>
            <person name="Langlade N."/>
            <person name="Munos S."/>
        </authorList>
    </citation>
    <scope>NUCLEOTIDE SEQUENCE</scope>
    <source>
        <tissue evidence="2">Leaves</tissue>
    </source>
</reference>
<keyword evidence="3" id="KW-1185">Reference proteome</keyword>
<accession>A0A9K3E372</accession>
<proteinExistence type="predicted"/>
<organism evidence="2 3">
    <name type="scientific">Helianthus annuus</name>
    <name type="common">Common sunflower</name>
    <dbReference type="NCBI Taxonomy" id="4232"/>
    <lineage>
        <taxon>Eukaryota</taxon>
        <taxon>Viridiplantae</taxon>
        <taxon>Streptophyta</taxon>
        <taxon>Embryophyta</taxon>
        <taxon>Tracheophyta</taxon>
        <taxon>Spermatophyta</taxon>
        <taxon>Magnoliopsida</taxon>
        <taxon>eudicotyledons</taxon>
        <taxon>Gunneridae</taxon>
        <taxon>Pentapetalae</taxon>
        <taxon>asterids</taxon>
        <taxon>campanulids</taxon>
        <taxon>Asterales</taxon>
        <taxon>Asteraceae</taxon>
        <taxon>Asteroideae</taxon>
        <taxon>Heliantheae alliance</taxon>
        <taxon>Heliantheae</taxon>
        <taxon>Helianthus</taxon>
    </lineage>
</organism>
<dbReference type="Proteomes" id="UP000215914">
    <property type="component" value="Unassembled WGS sequence"/>
</dbReference>
<protein>
    <submittedName>
        <fullName evidence="2">Uncharacterized protein</fullName>
    </submittedName>
</protein>
<reference evidence="2" key="1">
    <citation type="journal article" date="2017" name="Nature">
        <title>The sunflower genome provides insights into oil metabolism, flowering and Asterid evolution.</title>
        <authorList>
            <person name="Badouin H."/>
            <person name="Gouzy J."/>
            <person name="Grassa C.J."/>
            <person name="Murat F."/>
            <person name="Staton S.E."/>
            <person name="Cottret L."/>
            <person name="Lelandais-Briere C."/>
            <person name="Owens G.L."/>
            <person name="Carrere S."/>
            <person name="Mayjonade B."/>
            <person name="Legrand L."/>
            <person name="Gill N."/>
            <person name="Kane N.C."/>
            <person name="Bowers J.E."/>
            <person name="Hubner S."/>
            <person name="Bellec A."/>
            <person name="Berard A."/>
            <person name="Berges H."/>
            <person name="Blanchet N."/>
            <person name="Boniface M.C."/>
            <person name="Brunel D."/>
            <person name="Catrice O."/>
            <person name="Chaidir N."/>
            <person name="Claudel C."/>
            <person name="Donnadieu C."/>
            <person name="Faraut T."/>
            <person name="Fievet G."/>
            <person name="Helmstetter N."/>
            <person name="King M."/>
            <person name="Knapp S.J."/>
            <person name="Lai Z."/>
            <person name="Le Paslier M.C."/>
            <person name="Lippi Y."/>
            <person name="Lorenzon L."/>
            <person name="Mandel J.R."/>
            <person name="Marage G."/>
            <person name="Marchand G."/>
            <person name="Marquand E."/>
            <person name="Bret-Mestries E."/>
            <person name="Morien E."/>
            <person name="Nambeesan S."/>
            <person name="Nguyen T."/>
            <person name="Pegot-Espagnet P."/>
            <person name="Pouilly N."/>
            <person name="Raftis F."/>
            <person name="Sallet E."/>
            <person name="Schiex T."/>
            <person name="Thomas J."/>
            <person name="Vandecasteele C."/>
            <person name="Vares D."/>
            <person name="Vear F."/>
            <person name="Vautrin S."/>
            <person name="Crespi M."/>
            <person name="Mangin B."/>
            <person name="Burke J.M."/>
            <person name="Salse J."/>
            <person name="Munos S."/>
            <person name="Vincourt P."/>
            <person name="Rieseberg L.H."/>
            <person name="Langlade N.B."/>
        </authorList>
    </citation>
    <scope>NUCLEOTIDE SEQUENCE</scope>
    <source>
        <tissue evidence="2">Leaves</tissue>
    </source>
</reference>
<feature type="compositionally biased region" description="Pro residues" evidence="1">
    <location>
        <begin position="70"/>
        <end position="86"/>
    </location>
</feature>
<sequence length="182" mass="19010">MINHLRQKFLFSRHTTDTHYVTRAWQDKLYMRVSVSAARVRFVYDRTTPSHASAPPPAGPALPRASALPPAGPAPPHASAPSPGGPAPSHVSAPRLLVQPRRAGPTLPRASAPLPAGPTPPCASAPPPAGPTPPPRECTPDCKSHSAAARVPYTTCPVNKLCHRHATPVGAQPPFATEVAGV</sequence>
<dbReference type="EMBL" id="MNCJ02000330">
    <property type="protein sequence ID" value="KAF5766049.1"/>
    <property type="molecule type" value="Genomic_DNA"/>
</dbReference>